<dbReference type="PRINTS" id="PR01035">
    <property type="entry name" value="TCRTETA"/>
</dbReference>
<organism evidence="8">
    <name type="scientific">Evadne anonyx</name>
    <dbReference type="NCBI Taxonomy" id="141404"/>
    <lineage>
        <taxon>Eukaryota</taxon>
        <taxon>Metazoa</taxon>
        <taxon>Ecdysozoa</taxon>
        <taxon>Arthropoda</taxon>
        <taxon>Crustacea</taxon>
        <taxon>Branchiopoda</taxon>
        <taxon>Diplostraca</taxon>
        <taxon>Cladocera</taxon>
        <taxon>Onychopoda</taxon>
        <taxon>Podonidae</taxon>
        <taxon>Evadne</taxon>
    </lineage>
</organism>
<evidence type="ECO:0000256" key="4">
    <source>
        <dbReference type="ARBA" id="ARBA00022989"/>
    </source>
</evidence>
<dbReference type="PROSITE" id="PS50850">
    <property type="entry name" value="MFS"/>
    <property type="match status" value="1"/>
</dbReference>
<evidence type="ECO:0000256" key="3">
    <source>
        <dbReference type="ARBA" id="ARBA00022692"/>
    </source>
</evidence>
<evidence type="ECO:0000256" key="2">
    <source>
        <dbReference type="ARBA" id="ARBA00022448"/>
    </source>
</evidence>
<name>A0A9N6WUX1_9CRUS</name>
<feature type="transmembrane region" description="Helical" evidence="6">
    <location>
        <begin position="278"/>
        <end position="297"/>
    </location>
</feature>
<evidence type="ECO:0000259" key="7">
    <source>
        <dbReference type="PROSITE" id="PS50850"/>
    </source>
</evidence>
<feature type="transmembrane region" description="Helical" evidence="6">
    <location>
        <begin position="304"/>
        <end position="323"/>
    </location>
</feature>
<dbReference type="Gene3D" id="1.20.1250.20">
    <property type="entry name" value="MFS general substrate transporter like domains"/>
    <property type="match status" value="1"/>
</dbReference>
<proteinExistence type="predicted"/>
<feature type="transmembrane region" description="Helical" evidence="6">
    <location>
        <begin position="81"/>
        <end position="99"/>
    </location>
</feature>
<feature type="transmembrane region" description="Helical" evidence="6">
    <location>
        <begin position="139"/>
        <end position="160"/>
    </location>
</feature>
<dbReference type="InterPro" id="IPR011701">
    <property type="entry name" value="MFS"/>
</dbReference>
<comment type="subcellular location">
    <subcellularLocation>
        <location evidence="1">Membrane</location>
        <topology evidence="1">Multi-pass membrane protein</topology>
    </subcellularLocation>
</comment>
<evidence type="ECO:0000256" key="1">
    <source>
        <dbReference type="ARBA" id="ARBA00004141"/>
    </source>
</evidence>
<feature type="transmembrane region" description="Helical" evidence="6">
    <location>
        <begin position="329"/>
        <end position="349"/>
    </location>
</feature>
<dbReference type="PANTHER" id="PTHR23504:SF31">
    <property type="entry name" value="MAJOR FACILITATOR SUPERFAMILY DOMAIN-CONTAINING PROTEIN 10"/>
    <property type="match status" value="1"/>
</dbReference>
<sequence>MMESCLVTKLLEHLRFSLAKLSTSIGAIKNTILTLQEKFDIPDRFTSVLIGGVLGSLFSFLQFLTAPLAGSLSDCYGRKPALLISMIGIAASYALWVVADNFLLFVLARAVGGISKANVSLATAVMADVSDTSNRTKAMAMVGIAFAIGFIIGPMTGAGFSVWGLNSGAGNWWFWPAMFALTLAIANIGFVAVFLKESLPQDKRAKSIKLSEVWNLVNPVSLFNFKLANNIKKKDLDKLKVLGYVYFLFLFFFSGLEFTLTFLTHLRFNFDAGQQGRMLLFIGLTMGVFQGGLVRRVKAGKEKLIAMIGLAVIIPSFIIIGLAQSTTVLYLGLFLYSQGAAIVVPCLTAMTASYGRADQKGAVMGTLRSLGSLARAIGPLTSSFLFFVFGAELCYGFGACALFFPFFLLRRSTV</sequence>
<keyword evidence="2" id="KW-0813">Transport</keyword>
<gene>
    <name evidence="8" type="primary">EOG090X09U7</name>
</gene>
<dbReference type="InterPro" id="IPR001958">
    <property type="entry name" value="Tet-R_TetA/multi-R_MdtG-like"/>
</dbReference>
<dbReference type="AlphaFoldDB" id="A0A9N6WUX1"/>
<dbReference type="PANTHER" id="PTHR23504">
    <property type="entry name" value="MAJOR FACILITATOR SUPERFAMILY DOMAIN-CONTAINING PROTEIN 10"/>
    <property type="match status" value="1"/>
</dbReference>
<feature type="transmembrane region" description="Helical" evidence="6">
    <location>
        <begin position="172"/>
        <end position="195"/>
    </location>
</feature>
<keyword evidence="3 6" id="KW-0812">Transmembrane</keyword>
<dbReference type="FunFam" id="1.20.1250.20:FF:000223">
    <property type="entry name" value="Major facilitator superfamily domain-containing protein"/>
    <property type="match status" value="1"/>
</dbReference>
<reference evidence="8" key="1">
    <citation type="submission" date="2021-04" db="EMBL/GenBank/DDBJ databases">
        <authorList>
            <person name="Cornetti L."/>
        </authorList>
    </citation>
    <scope>NUCLEOTIDE SEQUENCE</scope>
</reference>
<dbReference type="EMBL" id="OC986002">
    <property type="protein sequence ID" value="CAG4642657.1"/>
    <property type="molecule type" value="Genomic_DNA"/>
</dbReference>
<feature type="transmembrane region" description="Helical" evidence="6">
    <location>
        <begin position="384"/>
        <end position="409"/>
    </location>
</feature>
<feature type="domain" description="Major facilitator superfamily (MFS) profile" evidence="7">
    <location>
        <begin position="1"/>
        <end position="414"/>
    </location>
</feature>
<keyword evidence="5 6" id="KW-0472">Membrane</keyword>
<evidence type="ECO:0000256" key="6">
    <source>
        <dbReference type="SAM" id="Phobius"/>
    </source>
</evidence>
<protein>
    <submittedName>
        <fullName evidence="8">EOG090X09U7</fullName>
    </submittedName>
</protein>
<evidence type="ECO:0000256" key="5">
    <source>
        <dbReference type="ARBA" id="ARBA00023136"/>
    </source>
</evidence>
<feature type="transmembrane region" description="Helical" evidence="6">
    <location>
        <begin position="241"/>
        <end position="266"/>
    </location>
</feature>
<dbReference type="SUPFAM" id="SSF103473">
    <property type="entry name" value="MFS general substrate transporter"/>
    <property type="match status" value="1"/>
</dbReference>
<dbReference type="InterPro" id="IPR036259">
    <property type="entry name" value="MFS_trans_sf"/>
</dbReference>
<keyword evidence="4 6" id="KW-1133">Transmembrane helix</keyword>
<accession>A0A9N6WUX1</accession>
<dbReference type="InterPro" id="IPR020846">
    <property type="entry name" value="MFS_dom"/>
</dbReference>
<evidence type="ECO:0000313" key="8">
    <source>
        <dbReference type="EMBL" id="CAG4642657.1"/>
    </source>
</evidence>
<dbReference type="Pfam" id="PF07690">
    <property type="entry name" value="MFS_1"/>
    <property type="match status" value="1"/>
</dbReference>
<feature type="transmembrane region" description="Helical" evidence="6">
    <location>
        <begin position="48"/>
        <end position="69"/>
    </location>
</feature>
<dbReference type="GO" id="GO:0031526">
    <property type="term" value="C:brush border membrane"/>
    <property type="evidence" value="ECO:0007669"/>
    <property type="project" value="TreeGrafter"/>
</dbReference>
<dbReference type="GO" id="GO:0022857">
    <property type="term" value="F:transmembrane transporter activity"/>
    <property type="evidence" value="ECO:0007669"/>
    <property type="project" value="InterPro"/>
</dbReference>